<accession>A0ABS8S1J7</accession>
<name>A0ABS8S1J7_DATST</name>
<keyword evidence="2" id="KW-1185">Reference proteome</keyword>
<proteinExistence type="predicted"/>
<evidence type="ECO:0000313" key="1">
    <source>
        <dbReference type="EMBL" id="MCD7452231.1"/>
    </source>
</evidence>
<evidence type="ECO:0000313" key="2">
    <source>
        <dbReference type="Proteomes" id="UP000823775"/>
    </source>
</evidence>
<dbReference type="Proteomes" id="UP000823775">
    <property type="component" value="Unassembled WGS sequence"/>
</dbReference>
<sequence length="149" mass="17162">MEEEEELQPLDYSFLVDVSVEEVDTSEDVNHNSILELGCIGPHFKHFPTFCFVGNLEIEPSKPMEKCVDEEQCPYVLKFIMPKRYSGIQHLRAKKSKMPDLLLGPFIFTPPPLEHNRKLEKKLMRRKILVPKIEAKKHVLSLSVGSCDP</sequence>
<protein>
    <submittedName>
        <fullName evidence="1">Uncharacterized protein</fullName>
    </submittedName>
</protein>
<gene>
    <name evidence="1" type="ORF">HAX54_015895</name>
</gene>
<comment type="caution">
    <text evidence="1">The sequence shown here is derived from an EMBL/GenBank/DDBJ whole genome shotgun (WGS) entry which is preliminary data.</text>
</comment>
<dbReference type="EMBL" id="JACEIK010000202">
    <property type="protein sequence ID" value="MCD7452231.1"/>
    <property type="molecule type" value="Genomic_DNA"/>
</dbReference>
<reference evidence="1 2" key="1">
    <citation type="journal article" date="2021" name="BMC Genomics">
        <title>Datura genome reveals duplications of psychoactive alkaloid biosynthetic genes and high mutation rate following tissue culture.</title>
        <authorList>
            <person name="Rajewski A."/>
            <person name="Carter-House D."/>
            <person name="Stajich J."/>
            <person name="Litt A."/>
        </authorList>
    </citation>
    <scope>NUCLEOTIDE SEQUENCE [LARGE SCALE GENOMIC DNA]</scope>
    <source>
        <strain evidence="1">AR-01</strain>
    </source>
</reference>
<organism evidence="1 2">
    <name type="scientific">Datura stramonium</name>
    <name type="common">Jimsonweed</name>
    <name type="synonym">Common thornapple</name>
    <dbReference type="NCBI Taxonomy" id="4076"/>
    <lineage>
        <taxon>Eukaryota</taxon>
        <taxon>Viridiplantae</taxon>
        <taxon>Streptophyta</taxon>
        <taxon>Embryophyta</taxon>
        <taxon>Tracheophyta</taxon>
        <taxon>Spermatophyta</taxon>
        <taxon>Magnoliopsida</taxon>
        <taxon>eudicotyledons</taxon>
        <taxon>Gunneridae</taxon>
        <taxon>Pentapetalae</taxon>
        <taxon>asterids</taxon>
        <taxon>lamiids</taxon>
        <taxon>Solanales</taxon>
        <taxon>Solanaceae</taxon>
        <taxon>Solanoideae</taxon>
        <taxon>Datureae</taxon>
        <taxon>Datura</taxon>
    </lineage>
</organism>